<dbReference type="PANTHER" id="PTHR35936:SF17">
    <property type="entry name" value="ARGININE-BINDING EXTRACELLULAR PROTEIN ARTP"/>
    <property type="match status" value="1"/>
</dbReference>
<evidence type="ECO:0000256" key="4">
    <source>
        <dbReference type="RuleBase" id="RU003744"/>
    </source>
</evidence>
<accession>A0A368HG07</accession>
<dbReference type="AlphaFoldDB" id="A0A368HG07"/>
<comment type="subcellular location">
    <subcellularLocation>
        <location evidence="1">Cell envelope</location>
    </subcellularLocation>
</comment>
<dbReference type="Gene3D" id="3.40.190.10">
    <property type="entry name" value="Periplasmic binding protein-like II"/>
    <property type="match status" value="2"/>
</dbReference>
<dbReference type="PROSITE" id="PS01039">
    <property type="entry name" value="SBP_BACTERIAL_3"/>
    <property type="match status" value="1"/>
</dbReference>
<dbReference type="SMART" id="SM00062">
    <property type="entry name" value="PBPb"/>
    <property type="match status" value="1"/>
</dbReference>
<dbReference type="InterPro" id="IPR001638">
    <property type="entry name" value="Solute-binding_3/MltF_N"/>
</dbReference>
<comment type="similarity">
    <text evidence="2 4">Belongs to the bacterial solute-binding protein 3 family.</text>
</comment>
<evidence type="ECO:0000256" key="1">
    <source>
        <dbReference type="ARBA" id="ARBA00004196"/>
    </source>
</evidence>
<evidence type="ECO:0000313" key="7">
    <source>
        <dbReference type="EMBL" id="RCN56411.1"/>
    </source>
</evidence>
<feature type="chain" id="PRO_5016711301" evidence="5">
    <location>
        <begin position="23"/>
        <end position="284"/>
    </location>
</feature>
<dbReference type="OrthoDB" id="8611212at2"/>
<name>A0A368HG07_9GAMM</name>
<organism evidence="7 8">
    <name type="scientific">Acidiferrobacter thiooxydans</name>
    <dbReference type="NCBI Taxonomy" id="163359"/>
    <lineage>
        <taxon>Bacteria</taxon>
        <taxon>Pseudomonadati</taxon>
        <taxon>Pseudomonadota</taxon>
        <taxon>Gammaproteobacteria</taxon>
        <taxon>Acidiferrobacterales</taxon>
        <taxon>Acidiferrobacteraceae</taxon>
        <taxon>Acidiferrobacter</taxon>
    </lineage>
</organism>
<protein>
    <submittedName>
        <fullName evidence="7">ABC transporter substrate-binding protein</fullName>
    </submittedName>
</protein>
<dbReference type="InterPro" id="IPR018313">
    <property type="entry name" value="SBP_3_CS"/>
</dbReference>
<dbReference type="RefSeq" id="WP_114283114.1">
    <property type="nucleotide sequence ID" value="NZ_PSYR01000002.1"/>
</dbReference>
<sequence>MKRPSTLILSAMLLGIPLVSSAASLASVCNALQHKYPEFRGKTLTQALTPYTPGYESLNPKNPTQYMGFDVDLAKSLGDCLGFKIRYKPVAFDALLPTLQAGRASFVMSDIYATKERAKAANFITYAKVFDGTLVAKGNPLKITGINTSLCGHTVAENTGFVEVPLVQGVAKKCVAEKKPAPRILLFDNNADCFESLLTGRANAYFNDANTINHAVAANPDKLMNAGDMRLPFYVGLAVPKDNATMLNAFKGALSAVQRAGIEKKLLVKWGFPKTLQQTPQVIR</sequence>
<dbReference type="Proteomes" id="UP000253250">
    <property type="component" value="Unassembled WGS sequence"/>
</dbReference>
<feature type="domain" description="Solute-binding protein family 3/N-terminal" evidence="6">
    <location>
        <begin position="43"/>
        <end position="274"/>
    </location>
</feature>
<gene>
    <name evidence="7" type="ORF">C4900_11340</name>
</gene>
<dbReference type="EMBL" id="PSYR01000002">
    <property type="protein sequence ID" value="RCN56411.1"/>
    <property type="molecule type" value="Genomic_DNA"/>
</dbReference>
<dbReference type="Pfam" id="PF00497">
    <property type="entry name" value="SBP_bac_3"/>
    <property type="match status" value="1"/>
</dbReference>
<proteinExistence type="inferred from homology"/>
<evidence type="ECO:0000256" key="5">
    <source>
        <dbReference type="SAM" id="SignalP"/>
    </source>
</evidence>
<evidence type="ECO:0000256" key="3">
    <source>
        <dbReference type="ARBA" id="ARBA00022729"/>
    </source>
</evidence>
<evidence type="ECO:0000313" key="8">
    <source>
        <dbReference type="Proteomes" id="UP000253250"/>
    </source>
</evidence>
<dbReference type="SUPFAM" id="SSF53850">
    <property type="entry name" value="Periplasmic binding protein-like II"/>
    <property type="match status" value="1"/>
</dbReference>
<dbReference type="PANTHER" id="PTHR35936">
    <property type="entry name" value="MEMBRANE-BOUND LYTIC MUREIN TRANSGLYCOSYLASE F"/>
    <property type="match status" value="1"/>
</dbReference>
<keyword evidence="3 5" id="KW-0732">Signal</keyword>
<keyword evidence="8" id="KW-1185">Reference proteome</keyword>
<dbReference type="CDD" id="cd01004">
    <property type="entry name" value="PBP2_MidA_like"/>
    <property type="match status" value="1"/>
</dbReference>
<dbReference type="GO" id="GO:0030313">
    <property type="term" value="C:cell envelope"/>
    <property type="evidence" value="ECO:0007669"/>
    <property type="project" value="UniProtKB-SubCell"/>
</dbReference>
<comment type="caution">
    <text evidence="7">The sequence shown here is derived from an EMBL/GenBank/DDBJ whole genome shotgun (WGS) entry which is preliminary data.</text>
</comment>
<feature type="signal peptide" evidence="5">
    <location>
        <begin position="1"/>
        <end position="22"/>
    </location>
</feature>
<evidence type="ECO:0000259" key="6">
    <source>
        <dbReference type="SMART" id="SM00062"/>
    </source>
</evidence>
<evidence type="ECO:0000256" key="2">
    <source>
        <dbReference type="ARBA" id="ARBA00010333"/>
    </source>
</evidence>
<reference evidence="7 8" key="1">
    <citation type="submission" date="2018-02" db="EMBL/GenBank/DDBJ databases">
        <title>Insights into the biology of acidophilic members of the Acidiferrobacteraceae family derived from comparative genomic analyses.</title>
        <authorList>
            <person name="Issotta F."/>
            <person name="Thyssen C."/>
            <person name="Mena C."/>
            <person name="Moya A."/>
            <person name="Bellenberg S."/>
            <person name="Sproer C."/>
            <person name="Covarrubias P.C."/>
            <person name="Sand W."/>
            <person name="Quatrini R."/>
            <person name="Vera M."/>
        </authorList>
    </citation>
    <scope>NUCLEOTIDE SEQUENCE [LARGE SCALE GENOMIC DNA]</scope>
    <source>
        <strain evidence="8">m-1</strain>
    </source>
</reference>